<organism evidence="7 8">
    <name type="scientific">Blastocystis sp. subtype 1 (strain ATCC 50177 / NandII)</name>
    <dbReference type="NCBI Taxonomy" id="478820"/>
    <lineage>
        <taxon>Eukaryota</taxon>
        <taxon>Sar</taxon>
        <taxon>Stramenopiles</taxon>
        <taxon>Bigyra</taxon>
        <taxon>Opalozoa</taxon>
        <taxon>Opalinata</taxon>
        <taxon>Blastocystidae</taxon>
        <taxon>Blastocystis</taxon>
    </lineage>
</organism>
<keyword evidence="3" id="KW-0735">Signal-anchor</keyword>
<reference evidence="7 8" key="1">
    <citation type="submission" date="2016-05" db="EMBL/GenBank/DDBJ databases">
        <title>Nuclear genome of Blastocystis sp. subtype 1 NandII.</title>
        <authorList>
            <person name="Gentekaki E."/>
            <person name="Curtis B."/>
            <person name="Stairs C."/>
            <person name="Eme L."/>
            <person name="Herman E."/>
            <person name="Klimes V."/>
            <person name="Arias M.C."/>
            <person name="Elias M."/>
            <person name="Hilliou F."/>
            <person name="Klute M."/>
            <person name="Malik S.-B."/>
            <person name="Pightling A."/>
            <person name="Rachubinski R."/>
            <person name="Salas D."/>
            <person name="Schlacht A."/>
            <person name="Suga H."/>
            <person name="Archibald J."/>
            <person name="Ball S.G."/>
            <person name="Clark G."/>
            <person name="Dacks J."/>
            <person name="Van Der Giezen M."/>
            <person name="Tsaousis A."/>
            <person name="Roger A."/>
        </authorList>
    </citation>
    <scope>NUCLEOTIDE SEQUENCE [LARGE SCALE GENOMIC DNA]</scope>
    <source>
        <strain evidence="8">ATCC 50177 / NandII</strain>
    </source>
</reference>
<dbReference type="GO" id="GO:0015020">
    <property type="term" value="F:glucuronosyltransferase activity"/>
    <property type="evidence" value="ECO:0007669"/>
    <property type="project" value="TreeGrafter"/>
</dbReference>
<dbReference type="Pfam" id="PF13896">
    <property type="entry name" value="Glyco_transf_49"/>
    <property type="match status" value="1"/>
</dbReference>
<keyword evidence="5" id="KW-0472">Membrane</keyword>
<dbReference type="OrthoDB" id="9974378at2759"/>
<evidence type="ECO:0000256" key="5">
    <source>
        <dbReference type="ARBA" id="ARBA00023136"/>
    </source>
</evidence>
<dbReference type="AlphaFoldDB" id="A0A196SG10"/>
<keyword evidence="8" id="KW-1185">Reference proteome</keyword>
<proteinExistence type="predicted"/>
<evidence type="ECO:0000256" key="4">
    <source>
        <dbReference type="ARBA" id="ARBA00022989"/>
    </source>
</evidence>
<keyword evidence="4" id="KW-1133">Transmembrane helix</keyword>
<keyword evidence="6" id="KW-0325">Glycoprotein</keyword>
<comment type="subcellular location">
    <subcellularLocation>
        <location evidence="1">Membrane</location>
        <topology evidence="1">Single-pass type II membrane protein</topology>
    </subcellularLocation>
</comment>
<evidence type="ECO:0000256" key="3">
    <source>
        <dbReference type="ARBA" id="ARBA00022968"/>
    </source>
</evidence>
<evidence type="ECO:0000256" key="6">
    <source>
        <dbReference type="ARBA" id="ARBA00023180"/>
    </source>
</evidence>
<keyword evidence="2" id="KW-0812">Transmembrane</keyword>
<evidence type="ECO:0000313" key="7">
    <source>
        <dbReference type="EMBL" id="OAO15087.1"/>
    </source>
</evidence>
<dbReference type="GO" id="GO:0035269">
    <property type="term" value="P:protein O-linked glycosylation via mannose"/>
    <property type="evidence" value="ECO:0007669"/>
    <property type="project" value="TreeGrafter"/>
</dbReference>
<gene>
    <name evidence="7" type="ORF">AV274_3177</name>
</gene>
<evidence type="ECO:0000256" key="1">
    <source>
        <dbReference type="ARBA" id="ARBA00004606"/>
    </source>
</evidence>
<keyword evidence="7" id="KW-0808">Transferase</keyword>
<dbReference type="Proteomes" id="UP000078348">
    <property type="component" value="Unassembled WGS sequence"/>
</dbReference>
<dbReference type="PANTHER" id="PTHR12270:SF25">
    <property type="entry name" value="GLYCOSYLTRANSFERASE-LIKE PROTEIN LARGE"/>
    <property type="match status" value="1"/>
</dbReference>
<dbReference type="EMBL" id="LXWW01000174">
    <property type="protein sequence ID" value="OAO15087.1"/>
    <property type="molecule type" value="Genomic_DNA"/>
</dbReference>
<protein>
    <submittedName>
        <fullName evidence="7">Glycosyltransferase-like protein LARGE1</fullName>
    </submittedName>
</protein>
<dbReference type="InterPro" id="IPR051292">
    <property type="entry name" value="Xyl/GlcA_transferase"/>
</dbReference>
<dbReference type="STRING" id="478820.A0A196SG10"/>
<comment type="caution">
    <text evidence="7">The sequence shown here is derived from an EMBL/GenBank/DDBJ whole genome shotgun (WGS) entry which is preliminary data.</text>
</comment>
<evidence type="ECO:0000256" key="2">
    <source>
        <dbReference type="ARBA" id="ARBA00022692"/>
    </source>
</evidence>
<evidence type="ECO:0000313" key="8">
    <source>
        <dbReference type="Proteomes" id="UP000078348"/>
    </source>
</evidence>
<dbReference type="PANTHER" id="PTHR12270">
    <property type="entry name" value="GLYCOSYLTRANSFERASE-RELATED"/>
    <property type="match status" value="1"/>
</dbReference>
<name>A0A196SG10_BLAHN</name>
<sequence length="262" mass="31850">MQCYDYYYQHHSRYLRRLHAGNCTSILNEKRLFHEMIPQRAALRRNCTTISEVMDFFFHHKKELLIKTMSYREYSHYQEFYLLQYRGFSKKCTSYTMTPYVHDKNYTGVTLVHQLSYDRINRYPYLLKRWKGPIVSVFIIQEIEFRALMEFILQQTRSILFNIYIIPTYTITPFIYQGKHKYYMPNGIYPFNVLRDIGIESITTTHYLLLDIDVFPSRNLYDDILNNKQILYDYNSVLLLQLFQYAKKKTKGITDMNVFYEL</sequence>
<accession>A0A196SG10</accession>
<dbReference type="GO" id="GO:0042285">
    <property type="term" value="F:xylosyltransferase activity"/>
    <property type="evidence" value="ECO:0007669"/>
    <property type="project" value="TreeGrafter"/>
</dbReference>
<dbReference type="GO" id="GO:0016020">
    <property type="term" value="C:membrane"/>
    <property type="evidence" value="ECO:0007669"/>
    <property type="project" value="UniProtKB-SubCell"/>
</dbReference>